<organism evidence="3">
    <name type="scientific">Eucampia antarctica</name>
    <dbReference type="NCBI Taxonomy" id="49252"/>
    <lineage>
        <taxon>Eukaryota</taxon>
        <taxon>Sar</taxon>
        <taxon>Stramenopiles</taxon>
        <taxon>Ochrophyta</taxon>
        <taxon>Bacillariophyta</taxon>
        <taxon>Mediophyceae</taxon>
        <taxon>Biddulphiophycidae</taxon>
        <taxon>Hemiaulales</taxon>
        <taxon>Hemiaulaceae</taxon>
        <taxon>Eucampia</taxon>
    </lineage>
</organism>
<dbReference type="Gene3D" id="3.40.1000.10">
    <property type="entry name" value="Mog1/PsbP, alpha/beta/alpha sandwich"/>
    <property type="match status" value="1"/>
</dbReference>
<feature type="domain" description="PsbP C-terminal" evidence="2">
    <location>
        <begin position="78"/>
        <end position="240"/>
    </location>
</feature>
<dbReference type="GO" id="GO:0019898">
    <property type="term" value="C:extrinsic component of membrane"/>
    <property type="evidence" value="ECO:0007669"/>
    <property type="project" value="InterPro"/>
</dbReference>
<dbReference type="InterPro" id="IPR002683">
    <property type="entry name" value="PsbP_C"/>
</dbReference>
<proteinExistence type="predicted"/>
<gene>
    <name evidence="3" type="ORF">EANT1437_LOCUS14711</name>
</gene>
<dbReference type="GO" id="GO:0009523">
    <property type="term" value="C:photosystem II"/>
    <property type="evidence" value="ECO:0007669"/>
    <property type="project" value="InterPro"/>
</dbReference>
<feature type="signal peptide" evidence="1">
    <location>
        <begin position="1"/>
        <end position="18"/>
    </location>
</feature>
<dbReference type="PANTHER" id="PTHR31407:SF16">
    <property type="entry name" value="PSBP DOMAIN-CONTAINING PROTEIN 7, CHLOROPLASTIC"/>
    <property type="match status" value="1"/>
</dbReference>
<dbReference type="GO" id="GO:0005509">
    <property type="term" value="F:calcium ion binding"/>
    <property type="evidence" value="ECO:0007669"/>
    <property type="project" value="InterPro"/>
</dbReference>
<dbReference type="PANTHER" id="PTHR31407">
    <property type="match status" value="1"/>
</dbReference>
<dbReference type="AlphaFoldDB" id="A0A7S2SFU4"/>
<evidence type="ECO:0000259" key="2">
    <source>
        <dbReference type="Pfam" id="PF01789"/>
    </source>
</evidence>
<sequence length="243" mass="26919">MNVFRSCCVLLCFSRALAFMHPGGRTPSHTNTVRMMAKTNDSTDMMDRRNFLTASSLVSATLAAQLPLNYAFASDDESFNTFQDDEVGFKVSIPSNWVKSVQSLPDRRKIIFFSDPSTEAGIEQDLIFIAYTSVRDDFTQLSSFGSVEEVAQATVLPKGELAGQESNNNLISAESKRNAYYFDYKTKIPEQPERHFRTIFSLVQGGTGGAGSVLVTLTAQTSESKYNTMKGTFDQVIESFGKK</sequence>
<protein>
    <recommendedName>
        <fullName evidence="2">PsbP C-terminal domain-containing protein</fullName>
    </recommendedName>
</protein>
<dbReference type="GO" id="GO:0015979">
    <property type="term" value="P:photosynthesis"/>
    <property type="evidence" value="ECO:0007669"/>
    <property type="project" value="InterPro"/>
</dbReference>
<evidence type="ECO:0000256" key="1">
    <source>
        <dbReference type="SAM" id="SignalP"/>
    </source>
</evidence>
<dbReference type="SUPFAM" id="SSF55724">
    <property type="entry name" value="Mog1p/PsbP-like"/>
    <property type="match status" value="1"/>
</dbReference>
<evidence type="ECO:0000313" key="3">
    <source>
        <dbReference type="EMBL" id="CAD9698895.1"/>
    </source>
</evidence>
<accession>A0A7S2SFU4</accession>
<dbReference type="EMBL" id="HBHI01028729">
    <property type="protein sequence ID" value="CAD9698895.1"/>
    <property type="molecule type" value="Transcribed_RNA"/>
</dbReference>
<name>A0A7S2SFU4_9STRA</name>
<dbReference type="InterPro" id="IPR016123">
    <property type="entry name" value="Mog1/PsbP_a/b/a-sand"/>
</dbReference>
<keyword evidence="1" id="KW-0732">Signal</keyword>
<dbReference type="Pfam" id="PF01789">
    <property type="entry name" value="PsbP"/>
    <property type="match status" value="1"/>
</dbReference>
<reference evidence="3" key="1">
    <citation type="submission" date="2021-01" db="EMBL/GenBank/DDBJ databases">
        <authorList>
            <person name="Corre E."/>
            <person name="Pelletier E."/>
            <person name="Niang G."/>
            <person name="Scheremetjew M."/>
            <person name="Finn R."/>
            <person name="Kale V."/>
            <person name="Holt S."/>
            <person name="Cochrane G."/>
            <person name="Meng A."/>
            <person name="Brown T."/>
            <person name="Cohen L."/>
        </authorList>
    </citation>
    <scope>NUCLEOTIDE SEQUENCE</scope>
    <source>
        <strain evidence="3">CCMP1452</strain>
    </source>
</reference>
<feature type="chain" id="PRO_5031225569" description="PsbP C-terminal domain-containing protein" evidence="1">
    <location>
        <begin position="19"/>
        <end position="243"/>
    </location>
</feature>